<dbReference type="EMBL" id="JOKZ01000008">
    <property type="protein sequence ID" value="KKP07323.1"/>
    <property type="molecule type" value="Genomic_DNA"/>
</dbReference>
<reference evidence="14" key="1">
    <citation type="journal article" date="2015" name="Genome Announc.">
        <title>Draft whole-genome sequence of the biocontrol agent Trichoderma harzianum T6776.</title>
        <authorList>
            <person name="Baroncelli R."/>
            <person name="Piaggeschi G."/>
            <person name="Fiorini L."/>
            <person name="Bertolini E."/>
            <person name="Zapparata A."/>
            <person name="Pe M.E."/>
            <person name="Sarrocco S."/>
            <person name="Vannacci G."/>
        </authorList>
    </citation>
    <scope>NUCLEOTIDE SEQUENCE [LARGE SCALE GENOMIC DNA]</scope>
    <source>
        <strain evidence="14">T6776</strain>
    </source>
</reference>
<keyword evidence="6" id="KW-0347">Helicase</keyword>
<dbReference type="Gene3D" id="3.40.50.300">
    <property type="entry name" value="P-loop containing nucleotide triphosphate hydrolases"/>
    <property type="match status" value="1"/>
</dbReference>
<evidence type="ECO:0000313" key="14">
    <source>
        <dbReference type="Proteomes" id="UP000034112"/>
    </source>
</evidence>
<comment type="similarity">
    <text evidence="1">Belongs to the SNF2/RAD54 helicase family.</text>
</comment>
<feature type="domain" description="Helicase C-terminal" evidence="12">
    <location>
        <begin position="848"/>
        <end position="1005"/>
    </location>
</feature>
<evidence type="ECO:0000313" key="13">
    <source>
        <dbReference type="EMBL" id="KKP07323.1"/>
    </source>
</evidence>
<dbReference type="InterPro" id="IPR027417">
    <property type="entry name" value="P-loop_NTPase"/>
</dbReference>
<dbReference type="InterPro" id="IPR017907">
    <property type="entry name" value="Znf_RING_CS"/>
</dbReference>
<keyword evidence="7" id="KW-0862">Zinc</keyword>
<dbReference type="Proteomes" id="UP000034112">
    <property type="component" value="Unassembled WGS sequence"/>
</dbReference>
<keyword evidence="2" id="KW-0479">Metal-binding</keyword>
<dbReference type="GO" id="GO:0008094">
    <property type="term" value="F:ATP-dependent activity, acting on DNA"/>
    <property type="evidence" value="ECO:0007669"/>
    <property type="project" value="TreeGrafter"/>
</dbReference>
<dbReference type="PROSITE" id="PS50089">
    <property type="entry name" value="ZF_RING_2"/>
    <property type="match status" value="1"/>
</dbReference>
<dbReference type="PROSITE" id="PS51194">
    <property type="entry name" value="HELICASE_CTER"/>
    <property type="match status" value="1"/>
</dbReference>
<organism evidence="13 14">
    <name type="scientific">Trichoderma harzianum</name>
    <name type="common">Hypocrea lixii</name>
    <dbReference type="NCBI Taxonomy" id="5544"/>
    <lineage>
        <taxon>Eukaryota</taxon>
        <taxon>Fungi</taxon>
        <taxon>Dikarya</taxon>
        <taxon>Ascomycota</taxon>
        <taxon>Pezizomycotina</taxon>
        <taxon>Sordariomycetes</taxon>
        <taxon>Hypocreomycetidae</taxon>
        <taxon>Hypocreales</taxon>
        <taxon>Hypocreaceae</taxon>
        <taxon>Trichoderma</taxon>
    </lineage>
</organism>
<dbReference type="PANTHER" id="PTHR45626:SF52">
    <property type="entry name" value="SINGLE-STRANDED DNA-DEPENDENT ATPASE (EUROFUNG)"/>
    <property type="match status" value="1"/>
</dbReference>
<dbReference type="OrthoDB" id="448448at2759"/>
<dbReference type="SMART" id="SM00487">
    <property type="entry name" value="DEXDc"/>
    <property type="match status" value="1"/>
</dbReference>
<evidence type="ECO:0000256" key="4">
    <source>
        <dbReference type="ARBA" id="ARBA00022771"/>
    </source>
</evidence>
<evidence type="ECO:0000256" key="7">
    <source>
        <dbReference type="ARBA" id="ARBA00022833"/>
    </source>
</evidence>
<dbReference type="InterPro" id="IPR013083">
    <property type="entry name" value="Znf_RING/FYVE/PHD"/>
</dbReference>
<dbReference type="GO" id="GO:0006281">
    <property type="term" value="P:DNA repair"/>
    <property type="evidence" value="ECO:0007669"/>
    <property type="project" value="TreeGrafter"/>
</dbReference>
<feature type="domain" description="RING-type" evidence="10">
    <location>
        <begin position="752"/>
        <end position="802"/>
    </location>
</feature>
<dbReference type="PROSITE" id="PS51192">
    <property type="entry name" value="HELICASE_ATP_BIND_1"/>
    <property type="match status" value="1"/>
</dbReference>
<dbReference type="PROSITE" id="PS00518">
    <property type="entry name" value="ZF_RING_1"/>
    <property type="match status" value="1"/>
</dbReference>
<feature type="domain" description="Helicase ATP-binding" evidence="11">
    <location>
        <begin position="425"/>
        <end position="610"/>
    </location>
</feature>
<sequence>MSNPLKRRFDPVRELDDETFFTSSVESQQPYAQEMLLEYDGFHDSMRQSQYHGPSFVNPMSDVPIIQQAESSPEVYLSNIIVDPNLVTSMSSMNFDGLNFLDDQLTDWSNDVLSSGSDLSPLGPLSSQEVSHSPSVASEAYQPRIEDVIPTFNTQVANSEVANNETICYGMLHDIEVKLLGDMQTIYSKLDKRDTGLERFKLEKRENHVILRFSDTGEDFGQLRSIVGTTLSSLLGNQSSGVDFEPIVSISYLMDIIGRANRPSEALVKVDINIYGPQSAAMKVGDDLSSGKLWLQKPGNMRCDVMYDNPHFLRLKMNGVQLQPKQPISQAIREGSSSRRRREARLRNMLEEVYKSINTREIEAVDGGERVVQKLKRHQEEALGFMLERESGIIDDRYRLWESIPMEGGNTEYRHKITRAKIRTGIRPIERGGGFLADEMGMGKTLSMLTLIMKTIDNGKEWAEQQETDARVDETIKRSRSTLVIVPSALLIYNWMNEIADYLEHGVKVIKYHGSDRPKDIEQLADSDIVVTTYSTLTAEFQVKSKPSLLHCVDWFRVVLDEAHIIRRRATAFYHACDTIHANSRWCLTGTPIQNKLADIGTLFAFIRAEPFTKAATFRKYIEVPFEQIPENESPTLAKDRLVLLFQAFCLRRTRDIIRLPPLSETVRKLSFSVKERKQYENTMKILRRKILHRVGEAEQNSKFGTFQINLQMRLLCNHGTWQQPFSWDRRSYRDAREALISAVGENSEITCAGCEMPMPILGSSRLNHSIYEQCAHVLCSDCIEQSSTPNDGGQAQHCPVCMSRLRHAMVESGAMIDDDSVPNCPPKDKAGDGDDYFDFNKDGYSTKMNALIEDVQRDLWESKSIIFSCWTRTLQLLRKYLDSANIPYLDIDGNCSLKERKEKLVQFKNDNMKPVLIMTTGTGGFGLNITCANRIFIVELQWNPAVESQAIARAIRLGQEKNVHVTRYMIEDTVEEEMGSQQKSKNQLASLDAHQTFFEKRNVANIWVYENVDCTLMFILPFISPDAW</sequence>
<gene>
    <name evidence="13" type="ORF">THAR02_00520</name>
</gene>
<dbReference type="InterPro" id="IPR050628">
    <property type="entry name" value="SNF2_RAD54_helicase_TF"/>
</dbReference>
<dbReference type="InterPro" id="IPR038718">
    <property type="entry name" value="SNF2-like_sf"/>
</dbReference>
<name>A0A0F9Y5L8_TRIHA</name>
<accession>A0A0F9Y5L8</accession>
<keyword evidence="4 9" id="KW-0863">Zinc-finger</keyword>
<evidence type="ECO:0000259" key="10">
    <source>
        <dbReference type="PROSITE" id="PS50089"/>
    </source>
</evidence>
<evidence type="ECO:0000256" key="6">
    <source>
        <dbReference type="ARBA" id="ARBA00022806"/>
    </source>
</evidence>
<dbReference type="GO" id="GO:0004386">
    <property type="term" value="F:helicase activity"/>
    <property type="evidence" value="ECO:0007669"/>
    <property type="project" value="UniProtKB-KW"/>
</dbReference>
<evidence type="ECO:0000256" key="1">
    <source>
        <dbReference type="ARBA" id="ARBA00007025"/>
    </source>
</evidence>
<dbReference type="PANTHER" id="PTHR45626">
    <property type="entry name" value="TRANSCRIPTION TERMINATION FACTOR 2-RELATED"/>
    <property type="match status" value="1"/>
</dbReference>
<dbReference type="OMA" id="DINIYGP"/>
<evidence type="ECO:0000259" key="12">
    <source>
        <dbReference type="PROSITE" id="PS51194"/>
    </source>
</evidence>
<dbReference type="InterPro" id="IPR049730">
    <property type="entry name" value="SNF2/RAD54-like_C"/>
</dbReference>
<dbReference type="Gene3D" id="3.30.40.10">
    <property type="entry name" value="Zinc/RING finger domain, C3HC4 (zinc finger)"/>
    <property type="match status" value="1"/>
</dbReference>
<dbReference type="Pfam" id="PF00271">
    <property type="entry name" value="Helicase_C"/>
    <property type="match status" value="1"/>
</dbReference>
<dbReference type="Pfam" id="PF00176">
    <property type="entry name" value="SNF2-rel_dom"/>
    <property type="match status" value="1"/>
</dbReference>
<dbReference type="Gene3D" id="3.40.50.10810">
    <property type="entry name" value="Tandem AAA-ATPase domain"/>
    <property type="match status" value="1"/>
</dbReference>
<dbReference type="CDD" id="cd18008">
    <property type="entry name" value="DEXDc_SHPRH-like"/>
    <property type="match status" value="1"/>
</dbReference>
<dbReference type="AlphaFoldDB" id="A0A0F9Y5L8"/>
<proteinExistence type="inferred from homology"/>
<dbReference type="InterPro" id="IPR000330">
    <property type="entry name" value="SNF2_N"/>
</dbReference>
<dbReference type="CDD" id="cd18793">
    <property type="entry name" value="SF2_C_SNF"/>
    <property type="match status" value="1"/>
</dbReference>
<dbReference type="GO" id="GO:0016787">
    <property type="term" value="F:hydrolase activity"/>
    <property type="evidence" value="ECO:0007669"/>
    <property type="project" value="UniProtKB-KW"/>
</dbReference>
<protein>
    <submittedName>
        <fullName evidence="13">Uncharacterized protein</fullName>
    </submittedName>
</protein>
<evidence type="ECO:0000256" key="3">
    <source>
        <dbReference type="ARBA" id="ARBA00022741"/>
    </source>
</evidence>
<evidence type="ECO:0000259" key="11">
    <source>
        <dbReference type="PROSITE" id="PS51192"/>
    </source>
</evidence>
<dbReference type="GO" id="GO:0005634">
    <property type="term" value="C:nucleus"/>
    <property type="evidence" value="ECO:0007669"/>
    <property type="project" value="TreeGrafter"/>
</dbReference>
<dbReference type="GO" id="GO:0008270">
    <property type="term" value="F:zinc ion binding"/>
    <property type="evidence" value="ECO:0007669"/>
    <property type="project" value="UniProtKB-KW"/>
</dbReference>
<comment type="caution">
    <text evidence="13">The sequence shown here is derived from an EMBL/GenBank/DDBJ whole genome shotgun (WGS) entry which is preliminary data.</text>
</comment>
<evidence type="ECO:0000256" key="9">
    <source>
        <dbReference type="PROSITE-ProRule" id="PRU00175"/>
    </source>
</evidence>
<keyword evidence="3" id="KW-0547">Nucleotide-binding</keyword>
<evidence type="ECO:0000256" key="8">
    <source>
        <dbReference type="ARBA" id="ARBA00022840"/>
    </source>
</evidence>
<dbReference type="GO" id="GO:0005524">
    <property type="term" value="F:ATP binding"/>
    <property type="evidence" value="ECO:0007669"/>
    <property type="project" value="UniProtKB-KW"/>
</dbReference>
<dbReference type="InterPro" id="IPR001650">
    <property type="entry name" value="Helicase_C-like"/>
</dbReference>
<keyword evidence="8" id="KW-0067">ATP-binding</keyword>
<dbReference type="SUPFAM" id="SSF52540">
    <property type="entry name" value="P-loop containing nucleoside triphosphate hydrolases"/>
    <property type="match status" value="2"/>
</dbReference>
<keyword evidence="5" id="KW-0378">Hydrolase</keyword>
<evidence type="ECO:0000256" key="2">
    <source>
        <dbReference type="ARBA" id="ARBA00022723"/>
    </source>
</evidence>
<dbReference type="InterPro" id="IPR014001">
    <property type="entry name" value="Helicase_ATP-bd"/>
</dbReference>
<evidence type="ECO:0000256" key="5">
    <source>
        <dbReference type="ARBA" id="ARBA00022801"/>
    </source>
</evidence>
<dbReference type="SMART" id="SM00490">
    <property type="entry name" value="HELICc"/>
    <property type="match status" value="1"/>
</dbReference>
<dbReference type="InterPro" id="IPR001841">
    <property type="entry name" value="Znf_RING"/>
</dbReference>